<dbReference type="PANTHER" id="PTHR36933:SF1">
    <property type="entry name" value="SLL0788 PROTEIN"/>
    <property type="match status" value="1"/>
</dbReference>
<dbReference type="InterPro" id="IPR012347">
    <property type="entry name" value="Ferritin-like"/>
</dbReference>
<feature type="region of interest" description="Disordered" evidence="1">
    <location>
        <begin position="1"/>
        <end position="20"/>
    </location>
</feature>
<feature type="domain" description="DUF305" evidence="3">
    <location>
        <begin position="61"/>
        <end position="221"/>
    </location>
</feature>
<dbReference type="Pfam" id="PF03713">
    <property type="entry name" value="DUF305"/>
    <property type="match status" value="1"/>
</dbReference>
<dbReference type="Proteomes" id="UP001596025">
    <property type="component" value="Unassembled WGS sequence"/>
</dbReference>
<keyword evidence="5" id="KW-1185">Reference proteome</keyword>
<comment type="caution">
    <text evidence="4">The sequence shown here is derived from an EMBL/GenBank/DDBJ whole genome shotgun (WGS) entry which is preliminary data.</text>
</comment>
<reference evidence="5" key="1">
    <citation type="journal article" date="2019" name="Int. J. Syst. Evol. Microbiol.">
        <title>The Global Catalogue of Microorganisms (GCM) 10K type strain sequencing project: providing services to taxonomists for standard genome sequencing and annotation.</title>
        <authorList>
            <consortium name="The Broad Institute Genomics Platform"/>
            <consortium name="The Broad Institute Genome Sequencing Center for Infectious Disease"/>
            <person name="Wu L."/>
            <person name="Ma J."/>
        </authorList>
    </citation>
    <scope>NUCLEOTIDE SEQUENCE [LARGE SCALE GENOMIC DNA]</scope>
    <source>
        <strain evidence="5">CCUG 62763</strain>
    </source>
</reference>
<keyword evidence="2" id="KW-1133">Transmembrane helix</keyword>
<evidence type="ECO:0000256" key="1">
    <source>
        <dbReference type="SAM" id="MobiDB-lite"/>
    </source>
</evidence>
<proteinExistence type="predicted"/>
<evidence type="ECO:0000256" key="2">
    <source>
        <dbReference type="SAM" id="Phobius"/>
    </source>
</evidence>
<sequence>MTATATRPGQETPAPAPRPRGRGLRAALLAVIAVALVALGGGLAVGLGIGQEATPTANSVDAGFSRDMAVHHRQGVEMANLALERSTDPEIRQIAFDISSTQTNQAGQMEGWLALWGLPRSGGEHMAWMGGGHASHDTPSTSGSGALMPGMATEDELAALRSLSGTAFDVEFLRLMIRHHQGGFDMAQYAAGNAAEPAVRTLARSIAETQTAEVTTMVGMLTARGGTPLPAP</sequence>
<evidence type="ECO:0000313" key="5">
    <source>
        <dbReference type="Proteomes" id="UP001596025"/>
    </source>
</evidence>
<dbReference type="Gene3D" id="1.20.1260.10">
    <property type="match status" value="1"/>
</dbReference>
<protein>
    <submittedName>
        <fullName evidence="4">DUF305 domain-containing protein</fullName>
    </submittedName>
</protein>
<feature type="transmembrane region" description="Helical" evidence="2">
    <location>
        <begin position="26"/>
        <end position="49"/>
    </location>
</feature>
<name>A0ABV9LMD4_9ACTN</name>
<keyword evidence="2" id="KW-0472">Membrane</keyword>
<dbReference type="EMBL" id="JBHSGR010000016">
    <property type="protein sequence ID" value="MFC4694652.1"/>
    <property type="molecule type" value="Genomic_DNA"/>
</dbReference>
<organism evidence="4 5">
    <name type="scientific">Geodermatophilus arenarius</name>
    <dbReference type="NCBI Taxonomy" id="1137990"/>
    <lineage>
        <taxon>Bacteria</taxon>
        <taxon>Bacillati</taxon>
        <taxon>Actinomycetota</taxon>
        <taxon>Actinomycetes</taxon>
        <taxon>Geodermatophilales</taxon>
        <taxon>Geodermatophilaceae</taxon>
        <taxon>Geodermatophilus</taxon>
    </lineage>
</organism>
<dbReference type="RefSeq" id="WP_387990088.1">
    <property type="nucleotide sequence ID" value="NZ_JBHSGR010000016.1"/>
</dbReference>
<dbReference type="PANTHER" id="PTHR36933">
    <property type="entry name" value="SLL0788 PROTEIN"/>
    <property type="match status" value="1"/>
</dbReference>
<dbReference type="InterPro" id="IPR005183">
    <property type="entry name" value="DUF305_CopM-like"/>
</dbReference>
<gene>
    <name evidence="4" type="ORF">ACFO3M_14725</name>
</gene>
<evidence type="ECO:0000313" key="4">
    <source>
        <dbReference type="EMBL" id="MFC4694652.1"/>
    </source>
</evidence>
<evidence type="ECO:0000259" key="3">
    <source>
        <dbReference type="Pfam" id="PF03713"/>
    </source>
</evidence>
<accession>A0ABV9LMD4</accession>
<keyword evidence="2" id="KW-0812">Transmembrane</keyword>